<dbReference type="InterPro" id="IPR011836">
    <property type="entry name" value="YhdP"/>
</dbReference>
<protein>
    <submittedName>
        <fullName evidence="4">Uncharacterized protein (TIGR02099 family)</fullName>
    </submittedName>
</protein>
<proteinExistence type="predicted"/>
<gene>
    <name evidence="4" type="ORF">J2X19_003318</name>
</gene>
<feature type="transmembrane region" description="Helical" evidence="2">
    <location>
        <begin position="21"/>
        <end position="44"/>
    </location>
</feature>
<feature type="domain" description="YhdP central" evidence="3">
    <location>
        <begin position="20"/>
        <end position="1331"/>
    </location>
</feature>
<keyword evidence="2" id="KW-1133">Transmembrane helix</keyword>
<evidence type="ECO:0000313" key="5">
    <source>
        <dbReference type="Proteomes" id="UP001180487"/>
    </source>
</evidence>
<dbReference type="NCBIfam" id="TIGR02099">
    <property type="entry name" value="YhdP family protein"/>
    <property type="match status" value="1"/>
</dbReference>
<comment type="caution">
    <text evidence="4">The sequence shown here is derived from an EMBL/GenBank/DDBJ whole genome shotgun (WGS) entry which is preliminary data.</text>
</comment>
<dbReference type="PANTHER" id="PTHR38690:SF1">
    <property type="entry name" value="PROTEASE"/>
    <property type="match status" value="1"/>
</dbReference>
<sequence length="1361" mass="144481">MTESKPLPSRLLKLAATAATWSLRVVLAGWLMLAMAWGALHGWIVPRIGEFRPQLEREVGRALGLPVRIGAISAESVHLIPTFELRDVALLDAQGRTALQLPRIVAALSPASLLKLSFEQLVIDQPALDIRRSADGKIFIAGLDFSQTDKSDGRAADWLFSQTELVVRGGTVRWTDEQRAAPTLALSGVDFVMRNRGLRHHLRLDASPPAEWGERFSVQAQFRQPLLSTRRGRWQDWDGPAYASLPRVDMAQLRQHADLGFDIAQGVGALRLWADIRHGQVLASTADVALQDIRVTLATDLEPLALQSLQGRLGVKPLPGGMELSTEGLQFTTDAGLPWSGGNLFVRSQPEGGQLRADRLDLATLSRIAAHLPLGDATHAALDTYAPQGLVEQVDASWRGPLEAPTQYQVKGRASGLALAAGTLAEGRPGVRGAALEFDANQAAGKATLRIDKGALDLPGIFEEPVVPLDQLSASVSWQHSGDALAVKLSDVRFANADAAGDLQLGWRTSDAAVSASKSRFPGVLDLQGQLTRADGTRVHRYLPLELDAEARHYVRDAVRAGSASRVKFRVKGDLYDFPFNTSRQGEFKVTADVQNATYAYVPPSLRPGEALQWPALEQLSGELVIDRASLQVNRATGKLSGAAGFQITQAQASIADLNRSVVVFNGQARGPVNDMLGLVARSPLASMTSHALDQATGSGAADLRLRLQLPIDDIDHSKVQGSLTLAGNDLVVAPDTLPMGRARGTVNFTETGFTLAGVQARLLGGDAKLEGGTRPVFGATHLGGDAHGSLLFRVQGVATAEGLRQAPALGLVSQLARQATGSAAYSAVLGVRQGLLETSVTSSLQGLALALPAPLNKSAEASLPLRFENTLLPATPGPQRDRLLLELKGLGSVNYVRDVSGAEPRVLRGAIAVGVPPAESVPLPEEGVTANLQLGAFNADAWDTAMAPAPAALGAASVAPATPHVDGYLPTTLAVRANTLTLGGRTLHQVVMGGTRDGANWRANVSAQELNGYVEYRQPSDAGSGRVYARLARLTLAPSAASEVETLLDEPSETVPALDIVVDELELKGKKLGRVEIEAVNRGVREWRLNKLTITNPEAQLSATGNWVSVGAQAALGGPRRETKAAPRRTVLNFKLDIADAGGLLTRFGMPGVILRGKGPMEGQIAWVGSPLALDYSTLSGQFNLGVENGQFLKADPGLAKLLGVLNLQALPRRLALDFRDVFSQGFAFDFIRGDVHIDQGKAATNNLQMKGVNAAVLMEGSADIARETQDLKVVVVPEISAGTAALVATVINPAVGIGTFLAQWFLRRPLTEAATQEFHIDGTWADPKITKVARKGVLGLEPKVEAQAPNTNPTPGATP</sequence>
<keyword evidence="5" id="KW-1185">Reference proteome</keyword>
<evidence type="ECO:0000256" key="2">
    <source>
        <dbReference type="SAM" id="Phobius"/>
    </source>
</evidence>
<feature type="compositionally biased region" description="Low complexity" evidence="1">
    <location>
        <begin position="1350"/>
        <end position="1361"/>
    </location>
</feature>
<dbReference type="RefSeq" id="WP_310374878.1">
    <property type="nucleotide sequence ID" value="NZ_JAVDXT010000003.1"/>
</dbReference>
<keyword evidence="2" id="KW-0812">Transmembrane</keyword>
<reference evidence="4 5" key="1">
    <citation type="submission" date="2023-07" db="EMBL/GenBank/DDBJ databases">
        <title>Sorghum-associated microbial communities from plants grown in Nebraska, USA.</title>
        <authorList>
            <person name="Schachtman D."/>
        </authorList>
    </citation>
    <scope>NUCLEOTIDE SEQUENCE [LARGE SCALE GENOMIC DNA]</scope>
    <source>
        <strain evidence="4 5">BE313</strain>
    </source>
</reference>
<evidence type="ECO:0000313" key="4">
    <source>
        <dbReference type="EMBL" id="MDR7378624.1"/>
    </source>
</evidence>
<accession>A0ABU2CBB1</accession>
<dbReference type="InterPro" id="IPR025263">
    <property type="entry name" value="YhdP_central"/>
</dbReference>
<feature type="region of interest" description="Disordered" evidence="1">
    <location>
        <begin position="1342"/>
        <end position="1361"/>
    </location>
</feature>
<dbReference type="Proteomes" id="UP001180487">
    <property type="component" value="Unassembled WGS sequence"/>
</dbReference>
<evidence type="ECO:0000256" key="1">
    <source>
        <dbReference type="SAM" id="MobiDB-lite"/>
    </source>
</evidence>
<dbReference type="EMBL" id="JAVDXT010000003">
    <property type="protein sequence ID" value="MDR7378624.1"/>
    <property type="molecule type" value="Genomic_DNA"/>
</dbReference>
<name>A0ABU2CBB1_9BURK</name>
<organism evidence="4 5">
    <name type="scientific">Rhodoferax ferrireducens</name>
    <dbReference type="NCBI Taxonomy" id="192843"/>
    <lineage>
        <taxon>Bacteria</taxon>
        <taxon>Pseudomonadati</taxon>
        <taxon>Pseudomonadota</taxon>
        <taxon>Betaproteobacteria</taxon>
        <taxon>Burkholderiales</taxon>
        <taxon>Comamonadaceae</taxon>
        <taxon>Rhodoferax</taxon>
    </lineage>
</organism>
<keyword evidence="2" id="KW-0472">Membrane</keyword>
<dbReference type="Pfam" id="PF13116">
    <property type="entry name" value="YhdP"/>
    <property type="match status" value="1"/>
</dbReference>
<dbReference type="PANTHER" id="PTHR38690">
    <property type="entry name" value="PROTEASE-RELATED"/>
    <property type="match status" value="1"/>
</dbReference>
<evidence type="ECO:0000259" key="3">
    <source>
        <dbReference type="Pfam" id="PF13116"/>
    </source>
</evidence>